<proteinExistence type="predicted"/>
<protein>
    <recommendedName>
        <fullName evidence="3">Vancomycin resistance protein</fullName>
    </recommendedName>
</protein>
<dbReference type="RefSeq" id="WP_345444910.1">
    <property type="nucleotide sequence ID" value="NZ_BAABQU010000020.1"/>
</dbReference>
<dbReference type="EMBL" id="BAABQU010000020">
    <property type="protein sequence ID" value="GAA5440371.1"/>
    <property type="molecule type" value="Genomic_DNA"/>
</dbReference>
<dbReference type="PANTHER" id="PTHR35788">
    <property type="entry name" value="EXPORTED PROTEIN-RELATED"/>
    <property type="match status" value="1"/>
</dbReference>
<dbReference type="Proteomes" id="UP001423409">
    <property type="component" value="Unassembled WGS sequence"/>
</dbReference>
<gene>
    <name evidence="1" type="ORF">Dcae01_01884</name>
</gene>
<keyword evidence="2" id="KW-1185">Reference proteome</keyword>
<reference evidence="1 2" key="1">
    <citation type="submission" date="2024-02" db="EMBL/GenBank/DDBJ databases">
        <title>Deinococcus caeni NBRC 101312.</title>
        <authorList>
            <person name="Ichikawa N."/>
            <person name="Katano-Makiyama Y."/>
            <person name="Hidaka K."/>
        </authorList>
    </citation>
    <scope>NUCLEOTIDE SEQUENCE [LARGE SCALE GENOMIC DNA]</scope>
    <source>
        <strain evidence="1 2">NBRC 101312</strain>
    </source>
</reference>
<organism evidence="1 2">
    <name type="scientific">Deinococcus caeni</name>
    <dbReference type="NCBI Taxonomy" id="569127"/>
    <lineage>
        <taxon>Bacteria</taxon>
        <taxon>Thermotogati</taxon>
        <taxon>Deinococcota</taxon>
        <taxon>Deinococci</taxon>
        <taxon>Deinococcales</taxon>
        <taxon>Deinococcaceae</taxon>
        <taxon>Deinococcus</taxon>
    </lineage>
</organism>
<dbReference type="PANTHER" id="PTHR35788:SF1">
    <property type="entry name" value="EXPORTED PROTEIN"/>
    <property type="match status" value="1"/>
</dbReference>
<name>A0ABP9UHY7_9DEIO</name>
<evidence type="ECO:0000313" key="2">
    <source>
        <dbReference type="Proteomes" id="UP001423409"/>
    </source>
</evidence>
<sequence length="50" mass="5292">MPGYVITGNRLSTEDGGGLCQVSSTVFRAAWTAGLPVTERHAHSYHTDSG</sequence>
<comment type="caution">
    <text evidence="1">The sequence shown here is derived from an EMBL/GenBank/DDBJ whole genome shotgun (WGS) entry which is preliminary data.</text>
</comment>
<accession>A0ABP9UHY7</accession>
<evidence type="ECO:0000313" key="1">
    <source>
        <dbReference type="EMBL" id="GAA5440371.1"/>
    </source>
</evidence>
<dbReference type="Pfam" id="PF04294">
    <property type="entry name" value="VanW"/>
    <property type="match status" value="1"/>
</dbReference>
<dbReference type="InterPro" id="IPR052913">
    <property type="entry name" value="Glycopeptide_resist_protein"/>
</dbReference>
<dbReference type="InterPro" id="IPR007391">
    <property type="entry name" value="Vancomycin_resist_VanW"/>
</dbReference>
<evidence type="ECO:0008006" key="3">
    <source>
        <dbReference type="Google" id="ProtNLM"/>
    </source>
</evidence>